<accession>A0AAV2R4G5</accession>
<feature type="non-terminal residue" evidence="1">
    <location>
        <position position="1"/>
    </location>
</feature>
<protein>
    <submittedName>
        <fullName evidence="1">Uncharacterized protein</fullName>
    </submittedName>
</protein>
<sequence>SLYKKRPGHVCKIGPRTLSVMRREVNNSPMITAKQIMERHPWLLVNVFERTDRNTLHRDLLYQWWCAWKKPLVTRRQMTNKVKCASGRNGWSFSKWETVL</sequence>
<keyword evidence="2" id="KW-1185">Reference proteome</keyword>
<gene>
    <name evidence="1" type="ORF">MNOR_LOCUS18874</name>
</gene>
<name>A0AAV2R4G5_MEGNR</name>
<evidence type="ECO:0000313" key="2">
    <source>
        <dbReference type="Proteomes" id="UP001497623"/>
    </source>
</evidence>
<reference evidence="1 2" key="1">
    <citation type="submission" date="2024-05" db="EMBL/GenBank/DDBJ databases">
        <authorList>
            <person name="Wallberg A."/>
        </authorList>
    </citation>
    <scope>NUCLEOTIDE SEQUENCE [LARGE SCALE GENOMIC DNA]</scope>
</reference>
<dbReference type="EMBL" id="CAXKWB010013740">
    <property type="protein sequence ID" value="CAL4108374.1"/>
    <property type="molecule type" value="Genomic_DNA"/>
</dbReference>
<dbReference type="AlphaFoldDB" id="A0AAV2R4G5"/>
<organism evidence="1 2">
    <name type="scientific">Meganyctiphanes norvegica</name>
    <name type="common">Northern krill</name>
    <name type="synonym">Thysanopoda norvegica</name>
    <dbReference type="NCBI Taxonomy" id="48144"/>
    <lineage>
        <taxon>Eukaryota</taxon>
        <taxon>Metazoa</taxon>
        <taxon>Ecdysozoa</taxon>
        <taxon>Arthropoda</taxon>
        <taxon>Crustacea</taxon>
        <taxon>Multicrustacea</taxon>
        <taxon>Malacostraca</taxon>
        <taxon>Eumalacostraca</taxon>
        <taxon>Eucarida</taxon>
        <taxon>Euphausiacea</taxon>
        <taxon>Euphausiidae</taxon>
        <taxon>Meganyctiphanes</taxon>
    </lineage>
</organism>
<comment type="caution">
    <text evidence="1">The sequence shown here is derived from an EMBL/GenBank/DDBJ whole genome shotgun (WGS) entry which is preliminary data.</text>
</comment>
<proteinExistence type="predicted"/>
<evidence type="ECO:0000313" key="1">
    <source>
        <dbReference type="EMBL" id="CAL4108374.1"/>
    </source>
</evidence>
<dbReference type="Proteomes" id="UP001497623">
    <property type="component" value="Unassembled WGS sequence"/>
</dbReference>